<dbReference type="SUPFAM" id="SSF103473">
    <property type="entry name" value="MFS general substrate transporter"/>
    <property type="match status" value="1"/>
</dbReference>
<dbReference type="GO" id="GO:0022857">
    <property type="term" value="F:transmembrane transporter activity"/>
    <property type="evidence" value="ECO:0007669"/>
    <property type="project" value="InterPro"/>
</dbReference>
<feature type="transmembrane region" description="Helical" evidence="6">
    <location>
        <begin position="490"/>
        <end position="511"/>
    </location>
</feature>
<protein>
    <submittedName>
        <fullName evidence="7">Uncharacterized protein</fullName>
    </submittedName>
</protein>
<proteinExistence type="predicted"/>
<dbReference type="EMBL" id="JABSTV010001249">
    <property type="protein sequence ID" value="KAH7962744.1"/>
    <property type="molecule type" value="Genomic_DNA"/>
</dbReference>
<keyword evidence="4 6" id="KW-0472">Membrane</keyword>
<dbReference type="GO" id="GO:0016020">
    <property type="term" value="C:membrane"/>
    <property type="evidence" value="ECO:0007669"/>
    <property type="project" value="UniProtKB-SubCell"/>
</dbReference>
<comment type="caution">
    <text evidence="7">The sequence shown here is derived from an EMBL/GenBank/DDBJ whole genome shotgun (WGS) entry which is preliminary data.</text>
</comment>
<name>A0A9D4SZW3_RHISA</name>
<evidence type="ECO:0000313" key="8">
    <source>
        <dbReference type="Proteomes" id="UP000821837"/>
    </source>
</evidence>
<keyword evidence="2 6" id="KW-0812">Transmembrane</keyword>
<dbReference type="Gene3D" id="1.20.1250.20">
    <property type="entry name" value="MFS general substrate transporter like domains"/>
    <property type="match status" value="1"/>
</dbReference>
<dbReference type="Proteomes" id="UP000821837">
    <property type="component" value="Chromosome 3"/>
</dbReference>
<feature type="transmembrane region" description="Helical" evidence="6">
    <location>
        <begin position="259"/>
        <end position="279"/>
    </location>
</feature>
<dbReference type="AlphaFoldDB" id="A0A9D4SZW3"/>
<comment type="subcellular location">
    <subcellularLocation>
        <location evidence="1">Membrane</location>
        <topology evidence="1">Multi-pass membrane protein</topology>
    </subcellularLocation>
</comment>
<dbReference type="OrthoDB" id="6499194at2759"/>
<feature type="transmembrane region" description="Helical" evidence="6">
    <location>
        <begin position="173"/>
        <end position="191"/>
    </location>
</feature>
<feature type="transmembrane region" description="Helical" evidence="6">
    <location>
        <begin position="38"/>
        <end position="65"/>
    </location>
</feature>
<feature type="transmembrane region" description="Helical" evidence="6">
    <location>
        <begin position="197"/>
        <end position="220"/>
    </location>
</feature>
<dbReference type="InterPro" id="IPR036259">
    <property type="entry name" value="MFS_trans_sf"/>
</dbReference>
<dbReference type="Pfam" id="PF00083">
    <property type="entry name" value="Sugar_tr"/>
    <property type="match status" value="1"/>
</dbReference>
<accession>A0A9D4SZW3</accession>
<reference evidence="7" key="2">
    <citation type="submission" date="2021-09" db="EMBL/GenBank/DDBJ databases">
        <authorList>
            <person name="Jia N."/>
            <person name="Wang J."/>
            <person name="Shi W."/>
            <person name="Du L."/>
            <person name="Sun Y."/>
            <person name="Zhan W."/>
            <person name="Jiang J."/>
            <person name="Wang Q."/>
            <person name="Zhang B."/>
            <person name="Ji P."/>
            <person name="Sakyi L.B."/>
            <person name="Cui X."/>
            <person name="Yuan T."/>
            <person name="Jiang B."/>
            <person name="Yang W."/>
            <person name="Lam T.T.-Y."/>
            <person name="Chang Q."/>
            <person name="Ding S."/>
            <person name="Wang X."/>
            <person name="Zhu J."/>
            <person name="Ruan X."/>
            <person name="Zhao L."/>
            <person name="Wei J."/>
            <person name="Que T."/>
            <person name="Du C."/>
            <person name="Cheng J."/>
            <person name="Dai P."/>
            <person name="Han X."/>
            <person name="Huang E."/>
            <person name="Gao Y."/>
            <person name="Liu J."/>
            <person name="Shao H."/>
            <person name="Ye R."/>
            <person name="Li L."/>
            <person name="Wei W."/>
            <person name="Wang X."/>
            <person name="Wang C."/>
            <person name="Huo Q."/>
            <person name="Li W."/>
            <person name="Guo W."/>
            <person name="Chen H."/>
            <person name="Chen S."/>
            <person name="Zhou L."/>
            <person name="Zhou L."/>
            <person name="Ni X."/>
            <person name="Tian J."/>
            <person name="Zhou Y."/>
            <person name="Sheng Y."/>
            <person name="Liu T."/>
            <person name="Pan Y."/>
            <person name="Xia L."/>
            <person name="Li J."/>
            <person name="Zhao F."/>
            <person name="Cao W."/>
        </authorList>
    </citation>
    <scope>NUCLEOTIDE SEQUENCE</scope>
    <source>
        <strain evidence="7">Rsan-2018</strain>
        <tissue evidence="7">Larvae</tissue>
    </source>
</reference>
<keyword evidence="8" id="KW-1185">Reference proteome</keyword>
<feature type="compositionally biased region" description="Polar residues" evidence="5">
    <location>
        <begin position="567"/>
        <end position="580"/>
    </location>
</feature>
<sequence>MAAAPGQQLTPAHSSPPSSQAPWLCETRLPFGDGVFQLMNVFSAAIVLVVYVLHSEIFLLTAGVMDHWCRRPDSFANLSVDEWKQLAIPVDKNGGYSHCMIREPPDGGTEARVIRCSSWEYDYTPYGHNIVSAWNLVCDRHWLIDFARIVYAAASVIPLAAAISFADSIGRRTAIFITVPVVLISAVASAMPNDLQFFIIVRAVVSASTSALVPPAIALVADVSTIDKFPAYAVAISLLVFTLMPITVLATYLARTGWVAVQLILMIPTCLLVVLYYTVSESPIWLLSTGHMKEAERVALRAAKRNNVSVDVCHELMARQMADLRARGWQTTESSGLCSGRLRTRTVLMCCMWLALSFGYDTFVTKDNIPTGDVATSLSFVLSAVACVATIPFVKHFGLRNAVVGSGLGFAVTLTALAGATYGGGHTLSDSLVVPMRAAGSVCFTLFIVMSLKSLPILTRCRGAAAIVASSRFGDTLGQLTPRLINDQSIAMRLAISGALMSLFVIGAELFPFDIDYWMRQHLSHESSPHSPSCEGTKHAMRDTLVPLPKEPVQHRPMKTKDRVALSRSTTQPTGKQYAV</sequence>
<evidence type="ECO:0000256" key="1">
    <source>
        <dbReference type="ARBA" id="ARBA00004141"/>
    </source>
</evidence>
<organism evidence="7 8">
    <name type="scientific">Rhipicephalus sanguineus</name>
    <name type="common">Brown dog tick</name>
    <name type="synonym">Ixodes sanguineus</name>
    <dbReference type="NCBI Taxonomy" id="34632"/>
    <lineage>
        <taxon>Eukaryota</taxon>
        <taxon>Metazoa</taxon>
        <taxon>Ecdysozoa</taxon>
        <taxon>Arthropoda</taxon>
        <taxon>Chelicerata</taxon>
        <taxon>Arachnida</taxon>
        <taxon>Acari</taxon>
        <taxon>Parasitiformes</taxon>
        <taxon>Ixodida</taxon>
        <taxon>Ixodoidea</taxon>
        <taxon>Ixodidae</taxon>
        <taxon>Rhipicephalinae</taxon>
        <taxon>Rhipicephalus</taxon>
        <taxon>Rhipicephalus</taxon>
    </lineage>
</organism>
<dbReference type="VEuPathDB" id="VectorBase:RSAN_034886"/>
<evidence type="ECO:0000256" key="5">
    <source>
        <dbReference type="SAM" id="MobiDB-lite"/>
    </source>
</evidence>
<evidence type="ECO:0000313" key="7">
    <source>
        <dbReference type="EMBL" id="KAH7962744.1"/>
    </source>
</evidence>
<evidence type="ECO:0000256" key="4">
    <source>
        <dbReference type="ARBA" id="ARBA00023136"/>
    </source>
</evidence>
<dbReference type="PANTHER" id="PTHR24064">
    <property type="entry name" value="SOLUTE CARRIER FAMILY 22 MEMBER"/>
    <property type="match status" value="1"/>
</dbReference>
<keyword evidence="3 6" id="KW-1133">Transmembrane helix</keyword>
<feature type="transmembrane region" description="Helical" evidence="6">
    <location>
        <begin position="149"/>
        <end position="166"/>
    </location>
</feature>
<feature type="transmembrane region" description="Helical" evidence="6">
    <location>
        <begin position="232"/>
        <end position="253"/>
    </location>
</feature>
<feature type="transmembrane region" description="Helical" evidence="6">
    <location>
        <begin position="375"/>
        <end position="394"/>
    </location>
</feature>
<evidence type="ECO:0000256" key="6">
    <source>
        <dbReference type="SAM" id="Phobius"/>
    </source>
</evidence>
<dbReference type="InterPro" id="IPR005828">
    <property type="entry name" value="MFS_sugar_transport-like"/>
</dbReference>
<feature type="transmembrane region" description="Helical" evidence="6">
    <location>
        <begin position="434"/>
        <end position="452"/>
    </location>
</feature>
<reference evidence="7" key="1">
    <citation type="journal article" date="2020" name="Cell">
        <title>Large-Scale Comparative Analyses of Tick Genomes Elucidate Their Genetic Diversity and Vector Capacities.</title>
        <authorList>
            <consortium name="Tick Genome and Microbiome Consortium (TIGMIC)"/>
            <person name="Jia N."/>
            <person name="Wang J."/>
            <person name="Shi W."/>
            <person name="Du L."/>
            <person name="Sun Y."/>
            <person name="Zhan W."/>
            <person name="Jiang J.F."/>
            <person name="Wang Q."/>
            <person name="Zhang B."/>
            <person name="Ji P."/>
            <person name="Bell-Sakyi L."/>
            <person name="Cui X.M."/>
            <person name="Yuan T.T."/>
            <person name="Jiang B.G."/>
            <person name="Yang W.F."/>
            <person name="Lam T.T."/>
            <person name="Chang Q.C."/>
            <person name="Ding S.J."/>
            <person name="Wang X.J."/>
            <person name="Zhu J.G."/>
            <person name="Ruan X.D."/>
            <person name="Zhao L."/>
            <person name="Wei J.T."/>
            <person name="Ye R.Z."/>
            <person name="Que T.C."/>
            <person name="Du C.H."/>
            <person name="Zhou Y.H."/>
            <person name="Cheng J.X."/>
            <person name="Dai P.F."/>
            <person name="Guo W.B."/>
            <person name="Han X.H."/>
            <person name="Huang E.J."/>
            <person name="Li L.F."/>
            <person name="Wei W."/>
            <person name="Gao Y.C."/>
            <person name="Liu J.Z."/>
            <person name="Shao H.Z."/>
            <person name="Wang X."/>
            <person name="Wang C.C."/>
            <person name="Yang T.C."/>
            <person name="Huo Q.B."/>
            <person name="Li W."/>
            <person name="Chen H.Y."/>
            <person name="Chen S.E."/>
            <person name="Zhou L.G."/>
            <person name="Ni X.B."/>
            <person name="Tian J.H."/>
            <person name="Sheng Y."/>
            <person name="Liu T."/>
            <person name="Pan Y.S."/>
            <person name="Xia L.Y."/>
            <person name="Li J."/>
            <person name="Zhao F."/>
            <person name="Cao W.C."/>
        </authorList>
    </citation>
    <scope>NUCLEOTIDE SEQUENCE</scope>
    <source>
        <strain evidence="7">Rsan-2018</strain>
    </source>
</reference>
<evidence type="ECO:0000256" key="2">
    <source>
        <dbReference type="ARBA" id="ARBA00022692"/>
    </source>
</evidence>
<gene>
    <name evidence="7" type="ORF">HPB52_017771</name>
</gene>
<evidence type="ECO:0000256" key="3">
    <source>
        <dbReference type="ARBA" id="ARBA00022989"/>
    </source>
</evidence>
<feature type="transmembrane region" description="Helical" evidence="6">
    <location>
        <begin position="401"/>
        <end position="422"/>
    </location>
</feature>
<feature type="region of interest" description="Disordered" evidence="5">
    <location>
        <begin position="547"/>
        <end position="580"/>
    </location>
</feature>